<evidence type="ECO:0000313" key="2">
    <source>
        <dbReference type="Proteomes" id="UP000008315"/>
    </source>
</evidence>
<gene>
    <name evidence="1" type="ordered locus">MEALZ_0234</name>
</gene>
<accession>G4SW13</accession>
<keyword evidence="2" id="KW-1185">Reference proteome</keyword>
<dbReference type="KEGG" id="mah:MEALZ_0234"/>
<dbReference type="Proteomes" id="UP000008315">
    <property type="component" value="Chromosome"/>
</dbReference>
<reference evidence="2" key="1">
    <citation type="journal article" date="2012" name="J. Bacteriol.">
        <title>Genome sequence of the haloalkaliphilic methanotrophic bacterium Methylomicrobium alcaliphilum 20Z.</title>
        <authorList>
            <person name="Vuilleumier S."/>
            <person name="Khmelenina V.N."/>
            <person name="Bringel F."/>
            <person name="Reshetnikov A.S."/>
            <person name="Lajus A."/>
            <person name="Mangenot S."/>
            <person name="Rouy Z."/>
            <person name="Op den Camp H.J."/>
            <person name="Jetten M.S."/>
            <person name="Dispirito A.A."/>
            <person name="Dunfield P."/>
            <person name="Klotz M.G."/>
            <person name="Semrau J.D."/>
            <person name="Stein L.Y."/>
            <person name="Barbe V."/>
            <person name="Medigue C."/>
            <person name="Trotsenko Y.A."/>
            <person name="Kalyuzhnaya M.G."/>
        </authorList>
    </citation>
    <scope>NUCLEOTIDE SEQUENCE [LARGE SCALE GENOMIC DNA]</scope>
    <source>
        <strain evidence="2">DSM 19304 / NCIMB 14124 / VKM B-2133 / 20Z</strain>
    </source>
</reference>
<protein>
    <submittedName>
        <fullName evidence="1">Uncharacterized protein</fullName>
    </submittedName>
</protein>
<name>G4SW13_META2</name>
<evidence type="ECO:0000313" key="1">
    <source>
        <dbReference type="EMBL" id="CCE21934.1"/>
    </source>
</evidence>
<dbReference type="AlphaFoldDB" id="G4SW13"/>
<sequence length="60" mass="6874">MSRVGSLFMRSFTDDIELFTIRREKDDLIIKQDKKPETDHSGFCKPSAVEIIGLSLKCVK</sequence>
<dbReference type="STRING" id="1091494.MEALZ_0234"/>
<organism evidence="1 2">
    <name type="scientific">Methylotuvimicrobium alcaliphilum (strain DSM 19304 / NCIMB 14124 / VKM B-2133 / 20Z)</name>
    <name type="common">Methylomicrobium alcaliphilum</name>
    <dbReference type="NCBI Taxonomy" id="1091494"/>
    <lineage>
        <taxon>Bacteria</taxon>
        <taxon>Pseudomonadati</taxon>
        <taxon>Pseudomonadota</taxon>
        <taxon>Gammaproteobacteria</taxon>
        <taxon>Methylococcales</taxon>
        <taxon>Methylococcaceae</taxon>
        <taxon>Methylotuvimicrobium</taxon>
    </lineage>
</organism>
<proteinExistence type="predicted"/>
<dbReference type="EMBL" id="FO082060">
    <property type="protein sequence ID" value="CCE21934.1"/>
    <property type="molecule type" value="Genomic_DNA"/>
</dbReference>
<dbReference type="HOGENOM" id="CLU_2936262_0_0_6"/>